<dbReference type="GeneID" id="13724818"/>
<organism evidence="1 2">
    <name type="scientific">Candidatus Nitrosopumilus koreensis AR1</name>
    <dbReference type="NCBI Taxonomy" id="1229908"/>
    <lineage>
        <taxon>Archaea</taxon>
        <taxon>Nitrososphaerota</taxon>
        <taxon>Nitrososphaeria</taxon>
        <taxon>Nitrosopumilales</taxon>
        <taxon>Nitrosopumilaceae</taxon>
        <taxon>Nitrosopumilus</taxon>
    </lineage>
</organism>
<name>K0B6S1_9ARCH</name>
<dbReference type="HOGENOM" id="CLU_189619_0_0_2"/>
<dbReference type="STRING" id="1229908.NKOR_03900"/>
<protein>
    <recommendedName>
        <fullName evidence="3">SpoVT-AbrB domain-containing protein</fullName>
    </recommendedName>
</protein>
<keyword evidence="2" id="KW-1185">Reference proteome</keyword>
<gene>
    <name evidence="1" type="ORF">NKOR_03900</name>
</gene>
<dbReference type="AlphaFoldDB" id="K0B6S1"/>
<dbReference type="Proteomes" id="UP000006101">
    <property type="component" value="Chromosome"/>
</dbReference>
<dbReference type="KEGG" id="nkr:NKOR_03900"/>
<sequence length="77" mass="8536">MTLKKIKPKDMILEPVITDFGNRKVSQQNFSKIVALPKTALDNCGITTDVNVKLVQFDGEKFLTLSPVIEKGGDKTE</sequence>
<dbReference type="RefSeq" id="WP_014963057.1">
    <property type="nucleotide sequence ID" value="NC_018655.1"/>
</dbReference>
<dbReference type="PATRIC" id="fig|1229908.8.peg.839"/>
<dbReference type="EMBL" id="CP003842">
    <property type="protein sequence ID" value="AFS80670.1"/>
    <property type="molecule type" value="Genomic_DNA"/>
</dbReference>
<reference evidence="1 2" key="1">
    <citation type="journal article" date="2012" name="J. Bacteriol.">
        <title>Draft Genome Sequence of an Ammonia-Oxidizing Archaeon, "Candidatus Nitrosopumilus koreensis" AR1, from Marine Sediment.</title>
        <authorList>
            <person name="Park S.J."/>
            <person name="Kim J.G."/>
            <person name="Jung M.Y."/>
            <person name="Kim S.J."/>
            <person name="Cha I.T."/>
            <person name="Kwon K."/>
            <person name="Lee J.H."/>
            <person name="Rhee S.K."/>
        </authorList>
    </citation>
    <scope>NUCLEOTIDE SEQUENCE [LARGE SCALE GENOMIC DNA]</scope>
    <source>
        <strain evidence="1 2">AR1</strain>
    </source>
</reference>
<evidence type="ECO:0008006" key="3">
    <source>
        <dbReference type="Google" id="ProtNLM"/>
    </source>
</evidence>
<evidence type="ECO:0000313" key="2">
    <source>
        <dbReference type="Proteomes" id="UP000006101"/>
    </source>
</evidence>
<proteinExistence type="predicted"/>
<accession>K0B6S1</accession>
<evidence type="ECO:0000313" key="1">
    <source>
        <dbReference type="EMBL" id="AFS80670.1"/>
    </source>
</evidence>